<keyword evidence="3" id="KW-0808">Transferase</keyword>
<accession>A0A545T148</accession>
<evidence type="ECO:0000259" key="1">
    <source>
        <dbReference type="Pfam" id="PF17171"/>
    </source>
</evidence>
<protein>
    <submittedName>
        <fullName evidence="3">Glutathione S-transferase family protein</fullName>
    </submittedName>
</protein>
<dbReference type="SFLD" id="SFLDS00019">
    <property type="entry name" value="Glutathione_Transferase_(cytos"/>
    <property type="match status" value="1"/>
</dbReference>
<dbReference type="OrthoDB" id="9810080at2"/>
<dbReference type="PANTHER" id="PTHR12289">
    <property type="entry name" value="METAXIN RELATED"/>
    <property type="match status" value="1"/>
</dbReference>
<dbReference type="AlphaFoldDB" id="A0A545T148"/>
<reference evidence="3 4" key="1">
    <citation type="submission" date="2019-06" db="EMBL/GenBank/DDBJ databases">
        <title>Draft genome of Aliikangiella marina GYP-15.</title>
        <authorList>
            <person name="Wang G."/>
        </authorList>
    </citation>
    <scope>NUCLEOTIDE SEQUENCE [LARGE SCALE GENOMIC DNA]</scope>
    <source>
        <strain evidence="3 4">GYP-15</strain>
    </source>
</reference>
<dbReference type="EMBL" id="VIKR01000007">
    <property type="protein sequence ID" value="TQV70943.1"/>
    <property type="molecule type" value="Genomic_DNA"/>
</dbReference>
<dbReference type="SFLD" id="SFLDG01180">
    <property type="entry name" value="SUF1"/>
    <property type="match status" value="1"/>
</dbReference>
<sequence length="233" mass="26745">MLTLHTFGPNLGMPDPSPFVLKVHTFLRMSGIEYQSKPGLGNIRKAPKGKLPFITHNDKVIADSQFIIDYCNQEFGDTLDERLTAEQKAIAYLITKSLDENLYFPLIYSRWVSEESWPVIKQAFFSKFPFPLRLIVPNIARKKAKDSIYKQGTLRHSETEIKSICRKSFQALSDLIGDKNFTFGDAPCSLDATVYAFLAEFILSDLDNSFNQIAREYPVLVKYCERIKDKYYS</sequence>
<dbReference type="Gene3D" id="3.40.30.10">
    <property type="entry name" value="Glutaredoxin"/>
    <property type="match status" value="1"/>
</dbReference>
<dbReference type="SUPFAM" id="SSF47616">
    <property type="entry name" value="GST C-terminal domain-like"/>
    <property type="match status" value="1"/>
</dbReference>
<feature type="domain" description="Thioredoxin-like fold" evidence="2">
    <location>
        <begin position="18"/>
        <end position="115"/>
    </location>
</feature>
<dbReference type="InterPro" id="IPR036282">
    <property type="entry name" value="Glutathione-S-Trfase_C_sf"/>
</dbReference>
<dbReference type="Pfam" id="PF17172">
    <property type="entry name" value="GST_N_4"/>
    <property type="match status" value="1"/>
</dbReference>
<dbReference type="RefSeq" id="WP_142944160.1">
    <property type="nucleotide sequence ID" value="NZ_VIKR01000007.1"/>
</dbReference>
<keyword evidence="4" id="KW-1185">Reference proteome</keyword>
<evidence type="ECO:0000259" key="2">
    <source>
        <dbReference type="Pfam" id="PF17172"/>
    </source>
</evidence>
<dbReference type="InterPro" id="IPR033468">
    <property type="entry name" value="Metaxin_GST"/>
</dbReference>
<dbReference type="SFLD" id="SFLDG01200">
    <property type="entry name" value="SUF1.1"/>
    <property type="match status" value="1"/>
</dbReference>
<evidence type="ECO:0000313" key="4">
    <source>
        <dbReference type="Proteomes" id="UP000317839"/>
    </source>
</evidence>
<dbReference type="CDD" id="cd03193">
    <property type="entry name" value="GST_C_Metaxin"/>
    <property type="match status" value="1"/>
</dbReference>
<dbReference type="InterPro" id="IPR026928">
    <property type="entry name" value="FAX/IsoI-like"/>
</dbReference>
<dbReference type="Pfam" id="PF17171">
    <property type="entry name" value="GST_C_6"/>
    <property type="match status" value="1"/>
</dbReference>
<comment type="caution">
    <text evidence="3">The sequence shown here is derived from an EMBL/GenBank/DDBJ whole genome shotgun (WGS) entry which is preliminary data.</text>
</comment>
<dbReference type="InterPro" id="IPR040079">
    <property type="entry name" value="Glutathione_S-Trfase"/>
</dbReference>
<dbReference type="InterPro" id="IPR050931">
    <property type="entry name" value="Mito_Protein_Transport_Metaxin"/>
</dbReference>
<dbReference type="PANTHER" id="PTHR12289:SF41">
    <property type="entry name" value="FAILED AXON CONNECTIONS-RELATED"/>
    <property type="match status" value="1"/>
</dbReference>
<dbReference type="InterPro" id="IPR036249">
    <property type="entry name" value="Thioredoxin-like_sf"/>
</dbReference>
<dbReference type="GO" id="GO:0005737">
    <property type="term" value="C:cytoplasm"/>
    <property type="evidence" value="ECO:0007669"/>
    <property type="project" value="TreeGrafter"/>
</dbReference>
<organism evidence="3 4">
    <name type="scientific">Aliikangiella marina</name>
    <dbReference type="NCBI Taxonomy" id="1712262"/>
    <lineage>
        <taxon>Bacteria</taxon>
        <taxon>Pseudomonadati</taxon>
        <taxon>Pseudomonadota</taxon>
        <taxon>Gammaproteobacteria</taxon>
        <taxon>Oceanospirillales</taxon>
        <taxon>Pleioneaceae</taxon>
        <taxon>Aliikangiella</taxon>
    </lineage>
</organism>
<name>A0A545T148_9GAMM</name>
<proteinExistence type="predicted"/>
<dbReference type="InterPro" id="IPR012336">
    <property type="entry name" value="Thioredoxin-like_fold"/>
</dbReference>
<dbReference type="GO" id="GO:0016740">
    <property type="term" value="F:transferase activity"/>
    <property type="evidence" value="ECO:0007669"/>
    <property type="project" value="UniProtKB-KW"/>
</dbReference>
<evidence type="ECO:0000313" key="3">
    <source>
        <dbReference type="EMBL" id="TQV70943.1"/>
    </source>
</evidence>
<feature type="domain" description="Metaxin glutathione S-transferase" evidence="1">
    <location>
        <begin position="166"/>
        <end position="227"/>
    </location>
</feature>
<dbReference type="SUPFAM" id="SSF52833">
    <property type="entry name" value="Thioredoxin-like"/>
    <property type="match status" value="1"/>
</dbReference>
<gene>
    <name evidence="3" type="ORF">FLL45_21695</name>
</gene>
<dbReference type="Gene3D" id="1.20.1050.10">
    <property type="match status" value="1"/>
</dbReference>
<dbReference type="Proteomes" id="UP000317839">
    <property type="component" value="Unassembled WGS sequence"/>
</dbReference>